<feature type="transmembrane region" description="Helical" evidence="1">
    <location>
        <begin position="116"/>
        <end position="135"/>
    </location>
</feature>
<sequence>MNSFFKNSVKNLYQDANGNIVERVSFEPIPFDGRGRPGLQEIREKGPFDINRMNQIINIAGKPKVITSESVVVTPAPIPVTSTPTVVTPTPVSVTSTPITTPPITTSNKSDTKNEIFTTENILIGAGVLFVIYLMKSKKK</sequence>
<dbReference type="EMBL" id="CP022389">
    <property type="protein sequence ID" value="ATA94636.1"/>
    <property type="molecule type" value="Genomic_DNA"/>
</dbReference>
<reference evidence="3" key="1">
    <citation type="submission" date="2017-06" db="EMBL/GenBank/DDBJ databases">
        <title>Capnocytophaga spp. assemblies.</title>
        <authorList>
            <person name="Gulvik C.A."/>
        </authorList>
    </citation>
    <scope>NUCLEOTIDE SEQUENCE [LARGE SCALE GENOMIC DNA]</scope>
    <source>
        <strain evidence="3">H3936</strain>
    </source>
</reference>
<protein>
    <submittedName>
        <fullName evidence="2">Uncharacterized protein</fullName>
    </submittedName>
</protein>
<gene>
    <name evidence="2" type="ORF">CGC54_09995</name>
</gene>
<dbReference type="AlphaFoldDB" id="A0AAC9Z5J5"/>
<keyword evidence="1" id="KW-0812">Transmembrane</keyword>
<keyword evidence="1" id="KW-0472">Membrane</keyword>
<evidence type="ECO:0000256" key="1">
    <source>
        <dbReference type="SAM" id="Phobius"/>
    </source>
</evidence>
<keyword evidence="1" id="KW-1133">Transmembrane helix</keyword>
<name>A0AAC9Z5J5_9FLAO</name>
<accession>A0AAC9Z5J5</accession>
<dbReference type="Proteomes" id="UP000243753">
    <property type="component" value="Chromosome"/>
</dbReference>
<proteinExistence type="predicted"/>
<evidence type="ECO:0000313" key="3">
    <source>
        <dbReference type="Proteomes" id="UP000243753"/>
    </source>
</evidence>
<evidence type="ECO:0000313" key="2">
    <source>
        <dbReference type="EMBL" id="ATA94636.1"/>
    </source>
</evidence>
<organism evidence="2 3">
    <name type="scientific">Capnocytophaga canimorsus</name>
    <dbReference type="NCBI Taxonomy" id="28188"/>
    <lineage>
        <taxon>Bacteria</taxon>
        <taxon>Pseudomonadati</taxon>
        <taxon>Bacteroidota</taxon>
        <taxon>Flavobacteriia</taxon>
        <taxon>Flavobacteriales</taxon>
        <taxon>Flavobacteriaceae</taxon>
        <taxon>Capnocytophaga</taxon>
    </lineage>
</organism>
<dbReference type="RefSeq" id="WP_095920016.1">
    <property type="nucleotide sequence ID" value="NZ_CP022389.1"/>
</dbReference>